<comment type="subcellular location">
    <subcellularLocation>
        <location evidence="1">Membrane</location>
        <topology evidence="1">Multi-pass membrane protein</topology>
    </subcellularLocation>
</comment>
<dbReference type="GO" id="GO:0006123">
    <property type="term" value="P:mitochondrial electron transport, cytochrome c to oxygen"/>
    <property type="evidence" value="ECO:0007669"/>
    <property type="project" value="TreeGrafter"/>
</dbReference>
<keyword evidence="6 9" id="KW-1133">Transmembrane helix</keyword>
<evidence type="ECO:0000256" key="5">
    <source>
        <dbReference type="ARBA" id="ARBA00022967"/>
    </source>
</evidence>
<dbReference type="InterPro" id="IPR024791">
    <property type="entry name" value="Cyt_c/ubiquinol_Oxase_su3"/>
</dbReference>
<keyword evidence="5" id="KW-1278">Translocase</keyword>
<evidence type="ECO:0000313" key="11">
    <source>
        <dbReference type="EMBL" id="QTH31099.1"/>
    </source>
</evidence>
<dbReference type="GeneID" id="69236529"/>
<keyword evidence="4 8" id="KW-0812">Transmembrane</keyword>
<dbReference type="InterPro" id="IPR000298">
    <property type="entry name" value="Cyt_c_oxidase-like_su3"/>
</dbReference>
<dbReference type="Pfam" id="PF00510">
    <property type="entry name" value="COX3"/>
    <property type="match status" value="1"/>
</dbReference>
<dbReference type="AlphaFoldDB" id="A0A8A5Y6P6"/>
<keyword evidence="7 9" id="KW-0472">Membrane</keyword>
<protein>
    <recommendedName>
        <fullName evidence="3 8">Cytochrome c oxidase subunit 3</fullName>
    </recommendedName>
</protein>
<dbReference type="PANTHER" id="PTHR11403">
    <property type="entry name" value="CYTOCHROME C OXIDASE SUBUNIT III"/>
    <property type="match status" value="1"/>
</dbReference>
<accession>A0A8A5Y6P6</accession>
<evidence type="ECO:0000256" key="9">
    <source>
        <dbReference type="SAM" id="Phobius"/>
    </source>
</evidence>
<evidence type="ECO:0000256" key="6">
    <source>
        <dbReference type="ARBA" id="ARBA00022989"/>
    </source>
</evidence>
<dbReference type="InterPro" id="IPR033945">
    <property type="entry name" value="Cyt_c_oxase_su3_dom"/>
</dbReference>
<feature type="domain" description="Heme-copper oxidase subunit III family profile" evidence="10">
    <location>
        <begin position="4"/>
        <end position="261"/>
    </location>
</feature>
<comment type="function">
    <text evidence="8">Component of the cytochrome c oxidase, the last enzyme in the mitochondrial electron transport chain which drives oxidative phosphorylation. The respiratory chain contains 3 multisubunit complexes succinate dehydrogenase (complex II, CII), ubiquinol-cytochrome c oxidoreductase (cytochrome b-c1 complex, complex III, CIII) and cytochrome c oxidase (complex IV, CIV), that cooperate to transfer electrons derived from NADH and succinate to molecular oxygen, creating an electrochemical gradient over the inner membrane that drives transmembrane transport and the ATP synthase. Cytochrome c oxidase is the component of the respiratory chain that catalyzes the reduction of oxygen to water. Electrons originating from reduced cytochrome c in the intermembrane space (IMS) are transferred via the dinuclear copper A center (CU(A)) of subunit 2 and heme A of subunit 1 to the active site in subunit 1, a binuclear center (BNC) formed by heme A3 and copper B (CU(B)). The BNC reduces molecular oxygen to 2 water molecules using 4 electrons from cytochrome c in the IMS and 4 protons from the mitochondrial matrix.</text>
</comment>
<evidence type="ECO:0000256" key="3">
    <source>
        <dbReference type="ARBA" id="ARBA00015944"/>
    </source>
</evidence>
<evidence type="ECO:0000259" key="10">
    <source>
        <dbReference type="PROSITE" id="PS50253"/>
    </source>
</evidence>
<feature type="transmembrane region" description="Helical" evidence="9">
    <location>
        <begin position="159"/>
        <end position="184"/>
    </location>
</feature>
<dbReference type="GO" id="GO:0016020">
    <property type="term" value="C:membrane"/>
    <property type="evidence" value="ECO:0007669"/>
    <property type="project" value="UniProtKB-SubCell"/>
</dbReference>
<evidence type="ECO:0000256" key="8">
    <source>
        <dbReference type="RuleBase" id="RU003375"/>
    </source>
</evidence>
<dbReference type="GO" id="GO:0004129">
    <property type="term" value="F:cytochrome-c oxidase activity"/>
    <property type="evidence" value="ECO:0007669"/>
    <property type="project" value="InterPro"/>
</dbReference>
<geneLocation type="mitochondrion" evidence="11"/>
<comment type="similarity">
    <text evidence="2 8">Belongs to the cytochrome c oxidase subunit 3 family.</text>
</comment>
<dbReference type="SUPFAM" id="SSF81452">
    <property type="entry name" value="Cytochrome c oxidase subunit III-like"/>
    <property type="match status" value="1"/>
</dbReference>
<feature type="transmembrane region" description="Helical" evidence="9">
    <location>
        <begin position="79"/>
        <end position="102"/>
    </location>
</feature>
<evidence type="ECO:0000256" key="1">
    <source>
        <dbReference type="ARBA" id="ARBA00004141"/>
    </source>
</evidence>
<evidence type="ECO:0000256" key="2">
    <source>
        <dbReference type="ARBA" id="ARBA00010581"/>
    </source>
</evidence>
<proteinExistence type="inferred from homology"/>
<dbReference type="InterPro" id="IPR035973">
    <property type="entry name" value="Cyt_c_oxidase_su3-like_sf"/>
</dbReference>
<dbReference type="Gene3D" id="1.20.120.80">
    <property type="entry name" value="Cytochrome c oxidase, subunit III, four-helix bundle"/>
    <property type="match status" value="1"/>
</dbReference>
<dbReference type="FunFam" id="1.20.120.80:FF:000002">
    <property type="entry name" value="Cytochrome c oxidase subunit 3"/>
    <property type="match status" value="1"/>
</dbReference>
<organism evidence="11">
    <name type="scientific">Atypus karschi</name>
    <dbReference type="NCBI Taxonomy" id="2337319"/>
    <lineage>
        <taxon>Eukaryota</taxon>
        <taxon>Metazoa</taxon>
        <taxon>Ecdysozoa</taxon>
        <taxon>Arthropoda</taxon>
        <taxon>Chelicerata</taxon>
        <taxon>Arachnida</taxon>
        <taxon>Araneae</taxon>
        <taxon>Mygalomorphae</taxon>
        <taxon>Atypoidea</taxon>
        <taxon>Atypidae</taxon>
        <taxon>Atypus</taxon>
    </lineage>
</organism>
<dbReference type="CDD" id="cd01665">
    <property type="entry name" value="Cyt_c_Oxidase_III"/>
    <property type="match status" value="1"/>
</dbReference>
<dbReference type="PANTHER" id="PTHR11403:SF7">
    <property type="entry name" value="CYTOCHROME C OXIDASE SUBUNIT 3"/>
    <property type="match status" value="1"/>
</dbReference>
<gene>
    <name evidence="11" type="primary">cox3</name>
</gene>
<evidence type="ECO:0000256" key="4">
    <source>
        <dbReference type="ARBA" id="ARBA00022692"/>
    </source>
</evidence>
<sequence length="262" mass="30676">MEMNFHPYHMVTMSPWPLLVGLGSMYILLGLVKLMVFSEMDMMVVAFLVMFVLVFLWWRDVVRESSFQGMHLFKVVKGLEVGMILFILSEVLFFFSFFWTYFHSSLNPCLEMGGVWPPEGLNTFNPFQVPLLNTIILLSSGVTITLAHQNLLMSKMEGMYFSLMLTWLLGLYFLSLQVLEYYMMEFSMSDCVFGSVFFVATGFHGLHVMIGSVFLIIIFFRLKKIHFSSDHHFGFEAAAWYWHFVDVVWLFLFSVVYWWGGW</sequence>
<keyword evidence="8 11" id="KW-0496">Mitochondrion</keyword>
<dbReference type="PROSITE" id="PS50253">
    <property type="entry name" value="COX3"/>
    <property type="match status" value="1"/>
</dbReference>
<feature type="transmembrane region" description="Helical" evidence="9">
    <location>
        <begin position="16"/>
        <end position="36"/>
    </location>
</feature>
<evidence type="ECO:0000256" key="7">
    <source>
        <dbReference type="ARBA" id="ARBA00023136"/>
    </source>
</evidence>
<reference evidence="11" key="1">
    <citation type="submission" date="2020-08" db="EMBL/GenBank/DDBJ databases">
        <authorList>
            <person name="He A.A."/>
            <person name="Guo J.J."/>
            <person name="Huang Z.Z."/>
            <person name="Liu J.J."/>
            <person name="Xu X.X."/>
        </authorList>
    </citation>
    <scope>NUCLEOTIDE SEQUENCE</scope>
</reference>
<dbReference type="GO" id="GO:0005739">
    <property type="term" value="C:mitochondrion"/>
    <property type="evidence" value="ECO:0007669"/>
    <property type="project" value="TreeGrafter"/>
</dbReference>
<dbReference type="EMBL" id="MT832081">
    <property type="protein sequence ID" value="QTH31099.1"/>
    <property type="molecule type" value="Genomic_DNA"/>
</dbReference>
<feature type="transmembrane region" description="Helical" evidence="9">
    <location>
        <begin position="42"/>
        <end position="58"/>
    </location>
</feature>
<name>A0A8A5Y6P6_9ARAC</name>
<dbReference type="InterPro" id="IPR013833">
    <property type="entry name" value="Cyt_c_oxidase_su3_a-hlx"/>
</dbReference>
<dbReference type="Gene3D" id="1.10.287.70">
    <property type="match status" value="1"/>
</dbReference>
<feature type="transmembrane region" description="Helical" evidence="9">
    <location>
        <begin position="240"/>
        <end position="260"/>
    </location>
</feature>
<feature type="transmembrane region" description="Helical" evidence="9">
    <location>
        <begin position="196"/>
        <end position="220"/>
    </location>
</feature>
<dbReference type="RefSeq" id="YP_010239130.1">
    <property type="nucleotide sequence ID" value="NC_059873.1"/>
</dbReference>